<protein>
    <submittedName>
        <fullName evidence="2">Uncharacterized protein</fullName>
    </submittedName>
</protein>
<evidence type="ECO:0000313" key="2">
    <source>
        <dbReference type="EMBL" id="SFK75364.1"/>
    </source>
</evidence>
<feature type="compositionally biased region" description="Low complexity" evidence="1">
    <location>
        <begin position="45"/>
        <end position="62"/>
    </location>
</feature>
<feature type="region of interest" description="Disordered" evidence="1">
    <location>
        <begin position="43"/>
        <end position="70"/>
    </location>
</feature>
<dbReference type="AlphaFoldDB" id="A0A1I4C2Q6"/>
<reference evidence="3" key="1">
    <citation type="submission" date="2016-10" db="EMBL/GenBank/DDBJ databases">
        <authorList>
            <person name="Varghese N."/>
            <person name="Submissions S."/>
        </authorList>
    </citation>
    <scope>NUCLEOTIDE SEQUENCE [LARGE SCALE GENOMIC DNA]</scope>
    <source>
        <strain evidence="3">CGMCC 1.6474</strain>
    </source>
</reference>
<evidence type="ECO:0000256" key="1">
    <source>
        <dbReference type="SAM" id="MobiDB-lite"/>
    </source>
</evidence>
<evidence type="ECO:0000313" key="3">
    <source>
        <dbReference type="Proteomes" id="UP000198804"/>
    </source>
</evidence>
<accession>A0A1I4C2Q6</accession>
<dbReference type="Proteomes" id="UP000198804">
    <property type="component" value="Unassembled WGS sequence"/>
</dbReference>
<dbReference type="EMBL" id="FOSV01000004">
    <property type="protein sequence ID" value="SFK75364.1"/>
    <property type="molecule type" value="Genomic_DNA"/>
</dbReference>
<gene>
    <name evidence="2" type="ORF">SAMN04488125_10426</name>
</gene>
<dbReference type="RefSeq" id="WP_091943398.1">
    <property type="nucleotide sequence ID" value="NZ_FOSV01000004.1"/>
</dbReference>
<name>A0A1I4C2Q6_9HYPH</name>
<organism evidence="2 3">
    <name type="scientific">Methylorubrum salsuginis</name>
    <dbReference type="NCBI Taxonomy" id="414703"/>
    <lineage>
        <taxon>Bacteria</taxon>
        <taxon>Pseudomonadati</taxon>
        <taxon>Pseudomonadota</taxon>
        <taxon>Alphaproteobacteria</taxon>
        <taxon>Hyphomicrobiales</taxon>
        <taxon>Methylobacteriaceae</taxon>
        <taxon>Methylorubrum</taxon>
    </lineage>
</organism>
<sequence>MIALLVLAAAVANVSLVVMLADRFGGEGSHVSAGELTSLQATGSANPAPAATYAPANENASAPAGARIAA</sequence>
<proteinExistence type="predicted"/>
<keyword evidence="3" id="KW-1185">Reference proteome</keyword>